<dbReference type="InterPro" id="IPR052040">
    <property type="entry name" value="GTPase/Isobutyryl-CoA_mutase"/>
</dbReference>
<dbReference type="CDD" id="cd03114">
    <property type="entry name" value="MMAA-like"/>
    <property type="match status" value="1"/>
</dbReference>
<evidence type="ECO:0000256" key="4">
    <source>
        <dbReference type="ARBA" id="ARBA00023134"/>
    </source>
</evidence>
<dbReference type="SUPFAM" id="SSF52540">
    <property type="entry name" value="P-loop containing nucleoside triphosphate hydrolases"/>
    <property type="match status" value="1"/>
</dbReference>
<evidence type="ECO:0000256" key="3">
    <source>
        <dbReference type="ARBA" id="ARBA00022801"/>
    </source>
</evidence>
<dbReference type="Pfam" id="PF03308">
    <property type="entry name" value="MeaB"/>
    <property type="match status" value="1"/>
</dbReference>
<evidence type="ECO:0000256" key="2">
    <source>
        <dbReference type="ARBA" id="ARBA00022741"/>
    </source>
</evidence>
<gene>
    <name evidence="6" type="ORF">METZ01_LOCUS199285</name>
</gene>
<comment type="similarity">
    <text evidence="1">Belongs to the SIMIBI class G3E GTPase family. ArgK/MeaB subfamily.</text>
</comment>
<dbReference type="GO" id="GO:0005525">
    <property type="term" value="F:GTP binding"/>
    <property type="evidence" value="ECO:0007669"/>
    <property type="project" value="UniProtKB-KW"/>
</dbReference>
<dbReference type="NCBIfam" id="TIGR00750">
    <property type="entry name" value="lao"/>
    <property type="match status" value="1"/>
</dbReference>
<name>A0A382E8Y7_9ZZZZ</name>
<evidence type="ECO:0000256" key="1">
    <source>
        <dbReference type="ARBA" id="ARBA00009625"/>
    </source>
</evidence>
<proteinExistence type="inferred from homology"/>
<keyword evidence="3" id="KW-0378">Hydrolase</keyword>
<keyword evidence="5" id="KW-0143">Chaperone</keyword>
<dbReference type="EMBL" id="UINC01043017">
    <property type="protein sequence ID" value="SVB46431.1"/>
    <property type="molecule type" value="Genomic_DNA"/>
</dbReference>
<evidence type="ECO:0008006" key="7">
    <source>
        <dbReference type="Google" id="ProtNLM"/>
    </source>
</evidence>
<reference evidence="6" key="1">
    <citation type="submission" date="2018-05" db="EMBL/GenBank/DDBJ databases">
        <authorList>
            <person name="Lanie J.A."/>
            <person name="Ng W.-L."/>
            <person name="Kazmierczak K.M."/>
            <person name="Andrzejewski T.M."/>
            <person name="Davidsen T.M."/>
            <person name="Wayne K.J."/>
            <person name="Tettelin H."/>
            <person name="Glass J.I."/>
            <person name="Rusch D."/>
            <person name="Podicherti R."/>
            <person name="Tsui H.-C.T."/>
            <person name="Winkler M.E."/>
        </authorList>
    </citation>
    <scope>NUCLEOTIDE SEQUENCE</scope>
</reference>
<accession>A0A382E8Y7</accession>
<organism evidence="6">
    <name type="scientific">marine metagenome</name>
    <dbReference type="NCBI Taxonomy" id="408172"/>
    <lineage>
        <taxon>unclassified sequences</taxon>
        <taxon>metagenomes</taxon>
        <taxon>ecological metagenomes</taxon>
    </lineage>
</organism>
<dbReference type="PANTHER" id="PTHR43087:SF1">
    <property type="entry name" value="LAO_AO TRANSPORT SYSTEM ATPASE"/>
    <property type="match status" value="1"/>
</dbReference>
<dbReference type="AlphaFoldDB" id="A0A382E8Y7"/>
<dbReference type="InterPro" id="IPR027417">
    <property type="entry name" value="P-loop_NTPase"/>
</dbReference>
<protein>
    <recommendedName>
        <fullName evidence="7">AAA+ ATPase domain-containing protein</fullName>
    </recommendedName>
</protein>
<evidence type="ECO:0000313" key="6">
    <source>
        <dbReference type="EMBL" id="SVB46431.1"/>
    </source>
</evidence>
<evidence type="ECO:0000256" key="5">
    <source>
        <dbReference type="ARBA" id="ARBA00023186"/>
    </source>
</evidence>
<dbReference type="PANTHER" id="PTHR43087">
    <property type="entry name" value="LYSINE/ARGININE/ORNITHINE TRANSPORT SYSTEM KINASE"/>
    <property type="match status" value="1"/>
</dbReference>
<keyword evidence="2" id="KW-0547">Nucleotide-binding</keyword>
<dbReference type="InterPro" id="IPR005129">
    <property type="entry name" value="GTPase_ArgK"/>
</dbReference>
<dbReference type="GO" id="GO:0003924">
    <property type="term" value="F:GTPase activity"/>
    <property type="evidence" value="ECO:0007669"/>
    <property type="project" value="InterPro"/>
</dbReference>
<dbReference type="Gene3D" id="3.40.50.300">
    <property type="entry name" value="P-loop containing nucleotide triphosphate hydrolases"/>
    <property type="match status" value="1"/>
</dbReference>
<keyword evidence="4" id="KW-0342">GTP-binding</keyword>
<sequence length="312" mass="34481">MDSQTLDRIRSNDHRTLSRVITQIESNSRIPDSFFESLHAYSNNALRIGITGPPGAGKSTLTDQLIQLILDDNKSVGVLAVDPTSPFSGGALLGDRVRMNHFLFNEDVFIRSMASHGDLGGLAHKAQEVGDILAASGKDIIIYETVGVGQGEHEVVEAVDMTIVILVPESGDEIQLMKAGLIEIADVFVVNKSDRDGADRLVQSLKNILHTFTQKGKLEPPVFSTSADRKEGVVELYIGLNNFQKVMEDAGAIEQKQINRHRKRVFDLVKDRLISKFWSQKKIDQLEESIQNLNKTSASPHELAQLLIEEQS</sequence>